<organism evidence="1 2">
    <name type="scientific">Bacteroides stercoris ATCC 43183</name>
    <dbReference type="NCBI Taxonomy" id="449673"/>
    <lineage>
        <taxon>Bacteria</taxon>
        <taxon>Pseudomonadati</taxon>
        <taxon>Bacteroidota</taxon>
        <taxon>Bacteroidia</taxon>
        <taxon>Bacteroidales</taxon>
        <taxon>Bacteroidaceae</taxon>
        <taxon>Bacteroides</taxon>
    </lineage>
</organism>
<reference evidence="1 2" key="1">
    <citation type="submission" date="2007-11" db="EMBL/GenBank/DDBJ databases">
        <title>Draft genome sequence of Bacteroides stercoris(ATCC 43183).</title>
        <authorList>
            <person name="Sudarsanam P."/>
            <person name="Ley R."/>
            <person name="Guruge J."/>
            <person name="Turnbaugh P.J."/>
            <person name="Mahowald M."/>
            <person name="Liep D."/>
            <person name="Gordon J."/>
        </authorList>
    </citation>
    <scope>NUCLEOTIDE SEQUENCE [LARGE SCALE GENOMIC DNA]</scope>
    <source>
        <strain evidence="1 2">ATCC 43183</strain>
    </source>
</reference>
<dbReference type="Proteomes" id="UP000004713">
    <property type="component" value="Unassembled WGS sequence"/>
</dbReference>
<sequence>MFHVLRAVGIEVYFGLLVVQAGEVTDVIPFLYDAQTLFGERYGVAEVFQTDGVLHVVVVLGGDVGNEVFDGDTGVGFALAFQLFQLLVVGGDVEAVEDCPAQVDAGIDGLVEHAVFFGGFTGGAQLGFGIVQSTFIAGRQVERGQVAGIGKGGIVLAYLLFVTGDTQGIVVQQSLFQTGFQGIDRCWLCLDGKRGAQNDQER</sequence>
<dbReference type="EMBL" id="ABFZ02000022">
    <property type="protein sequence ID" value="EDS14284.1"/>
    <property type="molecule type" value="Genomic_DNA"/>
</dbReference>
<evidence type="ECO:0000313" key="2">
    <source>
        <dbReference type="Proteomes" id="UP000004713"/>
    </source>
</evidence>
<reference evidence="1 2" key="2">
    <citation type="submission" date="2007-11" db="EMBL/GenBank/DDBJ databases">
        <authorList>
            <person name="Fulton L."/>
            <person name="Clifton S."/>
            <person name="Fulton B."/>
            <person name="Xu J."/>
            <person name="Minx P."/>
            <person name="Pepin K.H."/>
            <person name="Johnson M."/>
            <person name="Thiruvilangam P."/>
            <person name="Bhonagiri V."/>
            <person name="Nash W.E."/>
            <person name="Mardis E.R."/>
            <person name="Wilson R.K."/>
        </authorList>
    </citation>
    <scope>NUCLEOTIDE SEQUENCE [LARGE SCALE GENOMIC DNA]</scope>
    <source>
        <strain evidence="1 2">ATCC 43183</strain>
    </source>
</reference>
<gene>
    <name evidence="1" type="ORF">BACSTE_03430</name>
</gene>
<evidence type="ECO:0000313" key="1">
    <source>
        <dbReference type="EMBL" id="EDS14284.1"/>
    </source>
</evidence>
<name>B0NV90_BACSE</name>
<accession>B0NV90</accession>
<proteinExistence type="predicted"/>
<dbReference type="AlphaFoldDB" id="B0NV90"/>
<comment type="caution">
    <text evidence="1">The sequence shown here is derived from an EMBL/GenBank/DDBJ whole genome shotgun (WGS) entry which is preliminary data.</text>
</comment>
<dbReference type="eggNOG" id="ENOG5030X9X">
    <property type="taxonomic scope" value="Bacteria"/>
</dbReference>
<protein>
    <submittedName>
        <fullName evidence="1">Uncharacterized protein</fullName>
    </submittedName>
</protein>
<dbReference type="HOGENOM" id="CLU_1393877_0_0_10"/>